<evidence type="ECO:0000256" key="3">
    <source>
        <dbReference type="ARBA" id="ARBA00022729"/>
    </source>
</evidence>
<dbReference type="Pfam" id="PF04592">
    <property type="entry name" value="SelP_N"/>
    <property type="match status" value="1"/>
</dbReference>
<accession>A0A2G8JD62</accession>
<evidence type="ECO:0000256" key="4">
    <source>
        <dbReference type="ARBA" id="ARBA00022933"/>
    </source>
</evidence>
<evidence type="ECO:0000256" key="5">
    <source>
        <dbReference type="ARBA" id="ARBA00023180"/>
    </source>
</evidence>
<gene>
    <name evidence="8" type="ORF">BSL78_29508</name>
</gene>
<evidence type="ECO:0000259" key="7">
    <source>
        <dbReference type="Pfam" id="PF04592"/>
    </source>
</evidence>
<comment type="subcellular location">
    <subcellularLocation>
        <location evidence="1">Secreted</location>
    </subcellularLocation>
</comment>
<dbReference type="PANTHER" id="PTHR10105">
    <property type="entry name" value="SELENOPROTEIN P"/>
    <property type="match status" value="1"/>
</dbReference>
<dbReference type="InterPro" id="IPR037941">
    <property type="entry name" value="SeP"/>
</dbReference>
<evidence type="ECO:0000256" key="2">
    <source>
        <dbReference type="ARBA" id="ARBA00022525"/>
    </source>
</evidence>
<dbReference type="GO" id="GO:0001887">
    <property type="term" value="P:selenium compound metabolic process"/>
    <property type="evidence" value="ECO:0007669"/>
    <property type="project" value="TreeGrafter"/>
</dbReference>
<comment type="caution">
    <text evidence="8">The sequence shown here is derived from an EMBL/GenBank/DDBJ whole genome shotgun (WGS) entry which is preliminary data.</text>
</comment>
<feature type="chain" id="PRO_5013647846" evidence="6">
    <location>
        <begin position="19"/>
        <end position="158"/>
    </location>
</feature>
<evidence type="ECO:0000256" key="1">
    <source>
        <dbReference type="ARBA" id="ARBA00004613"/>
    </source>
</evidence>
<dbReference type="GO" id="GO:0005576">
    <property type="term" value="C:extracellular region"/>
    <property type="evidence" value="ECO:0007669"/>
    <property type="project" value="UniProtKB-SubCell"/>
</dbReference>
<evidence type="ECO:0000256" key="6">
    <source>
        <dbReference type="SAM" id="SignalP"/>
    </source>
</evidence>
<name>A0A2G8JD62_STIJA</name>
<organism evidence="8 9">
    <name type="scientific">Stichopus japonicus</name>
    <name type="common">Sea cucumber</name>
    <dbReference type="NCBI Taxonomy" id="307972"/>
    <lineage>
        <taxon>Eukaryota</taxon>
        <taxon>Metazoa</taxon>
        <taxon>Echinodermata</taxon>
        <taxon>Eleutherozoa</taxon>
        <taxon>Echinozoa</taxon>
        <taxon>Holothuroidea</taxon>
        <taxon>Aspidochirotacea</taxon>
        <taxon>Aspidochirotida</taxon>
        <taxon>Stichopodidae</taxon>
        <taxon>Apostichopus</taxon>
    </lineage>
</organism>
<evidence type="ECO:0000313" key="9">
    <source>
        <dbReference type="Proteomes" id="UP000230750"/>
    </source>
</evidence>
<dbReference type="Proteomes" id="UP000230750">
    <property type="component" value="Unassembled WGS sequence"/>
</dbReference>
<reference evidence="8 9" key="1">
    <citation type="journal article" date="2017" name="PLoS Biol.">
        <title>The sea cucumber genome provides insights into morphological evolution and visceral regeneration.</title>
        <authorList>
            <person name="Zhang X."/>
            <person name="Sun L."/>
            <person name="Yuan J."/>
            <person name="Sun Y."/>
            <person name="Gao Y."/>
            <person name="Zhang L."/>
            <person name="Li S."/>
            <person name="Dai H."/>
            <person name="Hamel J.F."/>
            <person name="Liu C."/>
            <person name="Yu Y."/>
            <person name="Liu S."/>
            <person name="Lin W."/>
            <person name="Guo K."/>
            <person name="Jin S."/>
            <person name="Xu P."/>
            <person name="Storey K.B."/>
            <person name="Huan P."/>
            <person name="Zhang T."/>
            <person name="Zhou Y."/>
            <person name="Zhang J."/>
            <person name="Lin C."/>
            <person name="Li X."/>
            <person name="Xing L."/>
            <person name="Huo D."/>
            <person name="Sun M."/>
            <person name="Wang L."/>
            <person name="Mercier A."/>
            <person name="Li F."/>
            <person name="Yang H."/>
            <person name="Xiang J."/>
        </authorList>
    </citation>
    <scope>NUCLEOTIDE SEQUENCE [LARGE SCALE GENOMIC DNA]</scope>
    <source>
        <strain evidence="8">Shaxun</strain>
        <tissue evidence="8">Muscle</tissue>
    </source>
</reference>
<dbReference type="AlphaFoldDB" id="A0A2G8JD62"/>
<feature type="signal peptide" evidence="6">
    <location>
        <begin position="1"/>
        <end position="18"/>
    </location>
</feature>
<keyword evidence="5" id="KW-0325">Glycoprotein</keyword>
<dbReference type="PANTHER" id="PTHR10105:SF2">
    <property type="entry name" value="AGAP003297-PA"/>
    <property type="match status" value="1"/>
</dbReference>
<dbReference type="OrthoDB" id="6134775at2759"/>
<feature type="domain" description="Selenoprotein P N-terminal" evidence="7">
    <location>
        <begin position="21"/>
        <end position="155"/>
    </location>
</feature>
<keyword evidence="3 6" id="KW-0732">Signal</keyword>
<dbReference type="InterPro" id="IPR007671">
    <property type="entry name" value="Selenoprotein-P_N"/>
</dbReference>
<keyword evidence="4" id="KW-0712">Selenocysteine</keyword>
<keyword evidence="2" id="KW-0964">Secreted</keyword>
<sequence length="158" mass="17311">MVNLLPFLVALLPLLSHAQDTGGECQLPPTWTITGGDDPMVTARGDFVVVMLMKLESLRSALVGEGYSDVTFMGVNLKGSWTSRYISILEGRVSFPVYQDTDALDIWTKLDGEKDDVLIYDRCGQLITRVRLPYGNSDVENAVRSAITGNSQCTCDST</sequence>
<dbReference type="EMBL" id="MRZV01002449">
    <property type="protein sequence ID" value="PIK33682.1"/>
    <property type="molecule type" value="Genomic_DNA"/>
</dbReference>
<evidence type="ECO:0000313" key="8">
    <source>
        <dbReference type="EMBL" id="PIK33682.1"/>
    </source>
</evidence>
<dbReference type="GO" id="GO:0008430">
    <property type="term" value="F:selenium binding"/>
    <property type="evidence" value="ECO:0007669"/>
    <property type="project" value="InterPro"/>
</dbReference>
<keyword evidence="9" id="KW-1185">Reference proteome</keyword>
<protein>
    <submittedName>
        <fullName evidence="8">Putative selenoprotein P-like</fullName>
    </submittedName>
</protein>
<dbReference type="STRING" id="307972.A0A2G8JD62"/>
<proteinExistence type="predicted"/>